<keyword evidence="2" id="KW-1185">Reference proteome</keyword>
<protein>
    <submittedName>
        <fullName evidence="1">Uncharacterized protein</fullName>
    </submittedName>
</protein>
<proteinExistence type="predicted"/>
<reference evidence="1 2" key="1">
    <citation type="submission" date="2024-09" db="EMBL/GenBank/DDBJ databases">
        <title>Floridaenema gen nov. (Aerosakkonemataceae, Aerosakkonematales ord. nov., Cyanobacteria) from benthic tropical and subtropical fresh waters, with the description of four new species.</title>
        <authorList>
            <person name="Moretto J.A."/>
            <person name="Berthold D.E."/>
            <person name="Lefler F.W."/>
            <person name="Huang I.-S."/>
            <person name="Laughinghouse H. IV."/>
        </authorList>
    </citation>
    <scope>NUCLEOTIDE SEQUENCE [LARGE SCALE GENOMIC DNA]</scope>
    <source>
        <strain evidence="1 2">BLCC-F167</strain>
    </source>
</reference>
<name>A0ABV4WKG0_9CYAN</name>
<organism evidence="1 2">
    <name type="scientific">Floridaenema evergladense BLCC-F167</name>
    <dbReference type="NCBI Taxonomy" id="3153639"/>
    <lineage>
        <taxon>Bacteria</taxon>
        <taxon>Bacillati</taxon>
        <taxon>Cyanobacteriota</taxon>
        <taxon>Cyanophyceae</taxon>
        <taxon>Oscillatoriophycideae</taxon>
        <taxon>Aerosakkonematales</taxon>
        <taxon>Aerosakkonemataceae</taxon>
        <taxon>Floridanema</taxon>
        <taxon>Floridanema evergladense</taxon>
    </lineage>
</organism>
<accession>A0ABV4WKG0</accession>
<evidence type="ECO:0000313" key="2">
    <source>
        <dbReference type="Proteomes" id="UP001576780"/>
    </source>
</evidence>
<dbReference type="Proteomes" id="UP001576780">
    <property type="component" value="Unassembled WGS sequence"/>
</dbReference>
<comment type="caution">
    <text evidence="1">The sequence shown here is derived from an EMBL/GenBank/DDBJ whole genome shotgun (WGS) entry which is preliminary data.</text>
</comment>
<gene>
    <name evidence="1" type="ORF">ACE1CA_13715</name>
</gene>
<sequence>MATQTKPAYAGFREVRLRGLRLCSRGFNRQTFFWADKQVILTFKHPLLRNQM</sequence>
<dbReference type="EMBL" id="JBHFNT010000116">
    <property type="protein sequence ID" value="MFB2835584.1"/>
    <property type="molecule type" value="Genomic_DNA"/>
</dbReference>
<dbReference type="RefSeq" id="WP_413277994.1">
    <property type="nucleotide sequence ID" value="NZ_JBHFNT010000116.1"/>
</dbReference>
<evidence type="ECO:0000313" key="1">
    <source>
        <dbReference type="EMBL" id="MFB2835584.1"/>
    </source>
</evidence>